<dbReference type="EMBL" id="KN822005">
    <property type="protein sequence ID" value="KIM70361.1"/>
    <property type="molecule type" value="Genomic_DNA"/>
</dbReference>
<dbReference type="InParanoid" id="A0A0C3ERA2"/>
<keyword evidence="3" id="KW-1185">Reference proteome</keyword>
<feature type="compositionally biased region" description="Polar residues" evidence="1">
    <location>
        <begin position="1"/>
        <end position="16"/>
    </location>
</feature>
<gene>
    <name evidence="2" type="ORF">SCLCIDRAFT_1207699</name>
</gene>
<feature type="region of interest" description="Disordered" evidence="1">
    <location>
        <begin position="1"/>
        <end position="73"/>
    </location>
</feature>
<feature type="compositionally biased region" description="Basic residues" evidence="1">
    <location>
        <begin position="23"/>
        <end position="35"/>
    </location>
</feature>
<dbReference type="PANTHER" id="PTHR34776">
    <property type="entry name" value="F17F16.3 PROTEIN"/>
    <property type="match status" value="1"/>
</dbReference>
<proteinExistence type="predicted"/>
<reference evidence="2 3" key="1">
    <citation type="submission" date="2014-04" db="EMBL/GenBank/DDBJ databases">
        <authorList>
            <consortium name="DOE Joint Genome Institute"/>
            <person name="Kuo A."/>
            <person name="Kohler A."/>
            <person name="Nagy L.G."/>
            <person name="Floudas D."/>
            <person name="Copeland A."/>
            <person name="Barry K.W."/>
            <person name="Cichocki N."/>
            <person name="Veneault-Fourrey C."/>
            <person name="LaButti K."/>
            <person name="Lindquist E.A."/>
            <person name="Lipzen A."/>
            <person name="Lundell T."/>
            <person name="Morin E."/>
            <person name="Murat C."/>
            <person name="Sun H."/>
            <person name="Tunlid A."/>
            <person name="Henrissat B."/>
            <person name="Grigoriev I.V."/>
            <person name="Hibbett D.S."/>
            <person name="Martin F."/>
            <person name="Nordberg H.P."/>
            <person name="Cantor M.N."/>
            <person name="Hua S.X."/>
        </authorList>
    </citation>
    <scope>NUCLEOTIDE SEQUENCE [LARGE SCALE GENOMIC DNA]</scope>
    <source>
        <strain evidence="2 3">Foug A</strain>
    </source>
</reference>
<name>A0A0C3ERA2_9AGAM</name>
<dbReference type="OrthoDB" id="1028014at2759"/>
<feature type="compositionally biased region" description="Basic and acidic residues" evidence="1">
    <location>
        <begin position="36"/>
        <end position="73"/>
    </location>
</feature>
<reference evidence="3" key="2">
    <citation type="submission" date="2015-01" db="EMBL/GenBank/DDBJ databases">
        <title>Evolutionary Origins and Diversification of the Mycorrhizal Mutualists.</title>
        <authorList>
            <consortium name="DOE Joint Genome Institute"/>
            <consortium name="Mycorrhizal Genomics Consortium"/>
            <person name="Kohler A."/>
            <person name="Kuo A."/>
            <person name="Nagy L.G."/>
            <person name="Floudas D."/>
            <person name="Copeland A."/>
            <person name="Barry K.W."/>
            <person name="Cichocki N."/>
            <person name="Veneault-Fourrey C."/>
            <person name="LaButti K."/>
            <person name="Lindquist E.A."/>
            <person name="Lipzen A."/>
            <person name="Lundell T."/>
            <person name="Morin E."/>
            <person name="Murat C."/>
            <person name="Riley R."/>
            <person name="Ohm R."/>
            <person name="Sun H."/>
            <person name="Tunlid A."/>
            <person name="Henrissat B."/>
            <person name="Grigoriev I.V."/>
            <person name="Hibbett D.S."/>
            <person name="Martin F."/>
        </authorList>
    </citation>
    <scope>NUCLEOTIDE SEQUENCE [LARGE SCALE GENOMIC DNA]</scope>
    <source>
        <strain evidence="3">Foug A</strain>
    </source>
</reference>
<organism evidence="2 3">
    <name type="scientific">Scleroderma citrinum Foug A</name>
    <dbReference type="NCBI Taxonomy" id="1036808"/>
    <lineage>
        <taxon>Eukaryota</taxon>
        <taxon>Fungi</taxon>
        <taxon>Dikarya</taxon>
        <taxon>Basidiomycota</taxon>
        <taxon>Agaricomycotina</taxon>
        <taxon>Agaricomycetes</taxon>
        <taxon>Agaricomycetidae</taxon>
        <taxon>Boletales</taxon>
        <taxon>Sclerodermatineae</taxon>
        <taxon>Sclerodermataceae</taxon>
        <taxon>Scleroderma</taxon>
    </lineage>
</organism>
<accession>A0A0C3ERA2</accession>
<evidence type="ECO:0000313" key="3">
    <source>
        <dbReference type="Proteomes" id="UP000053989"/>
    </source>
</evidence>
<dbReference type="AlphaFoldDB" id="A0A0C3ERA2"/>
<dbReference type="Proteomes" id="UP000053989">
    <property type="component" value="Unassembled WGS sequence"/>
</dbReference>
<sequence length="399" mass="44632">MPVQTRSGGRTRTASPQKEKPARSRGRKKVRRSAVKKREESEKQDAEQAVEPKAEEKETEEIPAKKAKTEQEEAQRYSFNEGVIERGHVYFFYRPKVQHEEVHDIGDVGNFHMLLVPRPPEFSVHTVGETQGSSDQVDEGEMVLIPGGADVAPAAETKNTPRKHFRLITIGKKRLPDPDGPHGKEVFWASVTAIGDDLHSLEQGLGERSYQTKTRGERHQGPVRLAGRGVYAIVNSRGKTPSRNETHLAYHLSHPPAAEEVQEELGIHTASSFVVQVKNPEVEPGSFGQRIGLPAWKRAKYPEGIMKYVYEKNTKGRSYGLRFAPCSCIELLDYTGAELLLIAARSGVEGVDQSLGEKRGEVLKEVSERESQEPTEDIFRELGIEKDKFPAEPIEGQWI</sequence>
<evidence type="ECO:0000313" key="2">
    <source>
        <dbReference type="EMBL" id="KIM70361.1"/>
    </source>
</evidence>
<evidence type="ECO:0000256" key="1">
    <source>
        <dbReference type="SAM" id="MobiDB-lite"/>
    </source>
</evidence>
<protein>
    <submittedName>
        <fullName evidence="2">Uncharacterized protein</fullName>
    </submittedName>
</protein>
<dbReference type="PANTHER" id="PTHR34776:SF1">
    <property type="entry name" value="F17F16.3 PROTEIN"/>
    <property type="match status" value="1"/>
</dbReference>
<dbReference type="HOGENOM" id="CLU_045837_1_0_1"/>
<dbReference type="STRING" id="1036808.A0A0C3ERA2"/>